<evidence type="ECO:0000256" key="6">
    <source>
        <dbReference type="ARBA" id="ARBA00012402"/>
    </source>
</evidence>
<evidence type="ECO:0000256" key="12">
    <source>
        <dbReference type="RuleBase" id="RU364052"/>
    </source>
</evidence>
<dbReference type="EMBL" id="CP097332">
    <property type="protein sequence ID" value="UQX86687.1"/>
    <property type="molecule type" value="Genomic_DNA"/>
</dbReference>
<dbReference type="Proteomes" id="UP001056336">
    <property type="component" value="Chromosome"/>
</dbReference>
<dbReference type="Pfam" id="PF01593">
    <property type="entry name" value="Amino_oxidase"/>
    <property type="match status" value="1"/>
</dbReference>
<proteinExistence type="inferred from homology"/>
<evidence type="ECO:0000313" key="15">
    <source>
        <dbReference type="Proteomes" id="UP001056336"/>
    </source>
</evidence>
<evidence type="ECO:0000256" key="10">
    <source>
        <dbReference type="ARBA" id="ARBA00023002"/>
    </source>
</evidence>
<dbReference type="InterPro" id="IPR004572">
    <property type="entry name" value="Protoporphyrinogen_oxidase"/>
</dbReference>
<gene>
    <name evidence="14" type="primary">hemG</name>
    <name evidence="14" type="ORF">M6D93_10220</name>
</gene>
<reference evidence="14" key="1">
    <citation type="journal article" date="2018" name="Int. J. Syst. Evol. Microbiol.">
        <title>Jatrophihabitans telluris sp. nov., isolated from sediment soil of lava forest wetlands and the emended description of the genus Jatrophihabitans.</title>
        <authorList>
            <person name="Lee K.C."/>
            <person name="Suh M.K."/>
            <person name="Eom M.K."/>
            <person name="Kim K.K."/>
            <person name="Kim J.S."/>
            <person name="Kim D.S."/>
            <person name="Ko S.H."/>
            <person name="Shin Y.K."/>
            <person name="Lee J.S."/>
        </authorList>
    </citation>
    <scope>NUCLEOTIDE SEQUENCE</scope>
    <source>
        <strain evidence="14">N237</strain>
    </source>
</reference>
<reference evidence="14" key="2">
    <citation type="submission" date="2022-05" db="EMBL/GenBank/DDBJ databases">
        <authorList>
            <person name="Kim J.-S."/>
            <person name="Lee K."/>
            <person name="Suh M."/>
            <person name="Eom M."/>
            <person name="Kim J.-S."/>
            <person name="Kim D.-S."/>
            <person name="Ko S.-H."/>
            <person name="Shin Y."/>
            <person name="Lee J.-S."/>
        </authorList>
    </citation>
    <scope>NUCLEOTIDE SEQUENCE</scope>
    <source>
        <strain evidence="14">N237</strain>
    </source>
</reference>
<evidence type="ECO:0000256" key="3">
    <source>
        <dbReference type="ARBA" id="ARBA00002185"/>
    </source>
</evidence>
<dbReference type="NCBIfam" id="TIGR00562">
    <property type="entry name" value="proto_IX_ox"/>
    <property type="match status" value="1"/>
</dbReference>
<name>A0ABY4QSW0_9ACTN</name>
<evidence type="ECO:0000256" key="4">
    <source>
        <dbReference type="ARBA" id="ARBA00004744"/>
    </source>
</evidence>
<dbReference type="Gene3D" id="3.90.660.20">
    <property type="entry name" value="Protoporphyrinogen oxidase, mitochondrial, domain 2"/>
    <property type="match status" value="1"/>
</dbReference>
<comment type="subcellular location">
    <subcellularLocation>
        <location evidence="12">Cytoplasm</location>
    </subcellularLocation>
</comment>
<protein>
    <recommendedName>
        <fullName evidence="7 12">Coproporphyrinogen III oxidase</fullName>
        <ecNumber evidence="6 12">1.3.3.15</ecNumber>
    </recommendedName>
</protein>
<comment type="pathway">
    <text evidence="4 12">Porphyrin-containing compound metabolism; protoheme biosynthesis.</text>
</comment>
<keyword evidence="12" id="KW-0963">Cytoplasm</keyword>
<comment type="catalytic activity">
    <reaction evidence="1">
        <text>coproporphyrinogen III + 3 O2 = coproporphyrin III + 3 H2O2</text>
        <dbReference type="Rhea" id="RHEA:43436"/>
        <dbReference type="ChEBI" id="CHEBI:15379"/>
        <dbReference type="ChEBI" id="CHEBI:16240"/>
        <dbReference type="ChEBI" id="CHEBI:57309"/>
        <dbReference type="ChEBI" id="CHEBI:131725"/>
        <dbReference type="EC" id="1.3.3.15"/>
    </reaction>
    <physiologicalReaction direction="left-to-right" evidence="1">
        <dbReference type="Rhea" id="RHEA:43437"/>
    </physiologicalReaction>
</comment>
<dbReference type="Gene3D" id="1.10.3110.10">
    <property type="entry name" value="protoporphyrinogen ix oxidase, domain 3"/>
    <property type="match status" value="1"/>
</dbReference>
<comment type="function">
    <text evidence="3 12">Involved in coproporphyrin-dependent heme b biosynthesis. Catalyzes the oxidation of coproporphyrinogen III to coproporphyrin III.</text>
</comment>
<dbReference type="InterPro" id="IPR036188">
    <property type="entry name" value="FAD/NAD-bd_sf"/>
</dbReference>
<dbReference type="GO" id="GO:0004729">
    <property type="term" value="F:oxygen-dependent protoporphyrinogen oxidase activity"/>
    <property type="evidence" value="ECO:0007669"/>
    <property type="project" value="UniProtKB-EC"/>
</dbReference>
<evidence type="ECO:0000259" key="13">
    <source>
        <dbReference type="Pfam" id="PF01593"/>
    </source>
</evidence>
<comment type="similarity">
    <text evidence="5 12">Belongs to the protoporphyrinogen/coproporphyrinogen oxidase family. Coproporphyrinogen III oxidase subfamily.</text>
</comment>
<evidence type="ECO:0000256" key="1">
    <source>
        <dbReference type="ARBA" id="ARBA00001755"/>
    </source>
</evidence>
<keyword evidence="15" id="KW-1185">Reference proteome</keyword>
<dbReference type="SUPFAM" id="SSF51905">
    <property type="entry name" value="FAD/NAD(P)-binding domain"/>
    <property type="match status" value="1"/>
</dbReference>
<dbReference type="PANTHER" id="PTHR42923">
    <property type="entry name" value="PROTOPORPHYRINOGEN OXIDASE"/>
    <property type="match status" value="1"/>
</dbReference>
<evidence type="ECO:0000256" key="8">
    <source>
        <dbReference type="ARBA" id="ARBA00022630"/>
    </source>
</evidence>
<organism evidence="14 15">
    <name type="scientific">Jatrophihabitans telluris</name>
    <dbReference type="NCBI Taxonomy" id="2038343"/>
    <lineage>
        <taxon>Bacteria</taxon>
        <taxon>Bacillati</taxon>
        <taxon>Actinomycetota</taxon>
        <taxon>Actinomycetes</taxon>
        <taxon>Jatrophihabitantales</taxon>
        <taxon>Jatrophihabitantaceae</taxon>
        <taxon>Jatrophihabitans</taxon>
    </lineage>
</organism>
<feature type="domain" description="Amine oxidase" evidence="13">
    <location>
        <begin position="11"/>
        <end position="455"/>
    </location>
</feature>
<dbReference type="InterPro" id="IPR002937">
    <property type="entry name" value="Amino_oxidase"/>
</dbReference>
<evidence type="ECO:0000256" key="5">
    <source>
        <dbReference type="ARBA" id="ARBA00008310"/>
    </source>
</evidence>
<sequence length="463" mass="47252">MSTVVVVGAGIAGLSAARRLLDEDPALDVIVLEAADHPGGKLVRRQIAGEWIDVGAESVLARRPEALALFDRLGLNGEVRHPNAVPALLRNRGTNRRLPAGTVLGVPADLAALPDSGLLSQETLRLIAGEAARAPVVLDGDTSVGDLVADRFGEEVVQRLVDPLLGGVYAGHAHEISLRAAMPALARQFDEGARTLTEATARTAAAGTAPPGGPVFASLADGLARLPEHLAAGLDVRCATTVRQLHRTPSGFRIVTGSRAAPEALDADAVVVAVPAAKAAVLLADLAPGAGAELAGIDYASMAIVTLAFDGGPAALGLPSASGVLIPAVEGLASKAMTFSSVKWPGLGGKRTLLRASLGRAHEERDLQRPDDELVGIVRRELALVAGALTPPVDVHVQRWGAGLPQYAPGHLGRVARIRAAVAEVSGLAVCGAAYDGVGIAATIGSAHTAADQVLRSISQSAQ</sequence>
<evidence type="ECO:0000256" key="9">
    <source>
        <dbReference type="ARBA" id="ARBA00022827"/>
    </source>
</evidence>
<dbReference type="SUPFAM" id="SSF54373">
    <property type="entry name" value="FAD-linked reductases, C-terminal domain"/>
    <property type="match status" value="1"/>
</dbReference>
<evidence type="ECO:0000256" key="11">
    <source>
        <dbReference type="ARBA" id="ARBA00023133"/>
    </source>
</evidence>
<accession>A0ABY4QSW0</accession>
<dbReference type="PANTHER" id="PTHR42923:SF3">
    <property type="entry name" value="PROTOPORPHYRINOGEN OXIDASE"/>
    <property type="match status" value="1"/>
</dbReference>
<evidence type="ECO:0000256" key="7">
    <source>
        <dbReference type="ARBA" id="ARBA00019046"/>
    </source>
</evidence>
<keyword evidence="8 12" id="KW-0285">Flavoprotein</keyword>
<evidence type="ECO:0000256" key="2">
    <source>
        <dbReference type="ARBA" id="ARBA00001974"/>
    </source>
</evidence>
<dbReference type="EC" id="1.3.3.15" evidence="6 12"/>
<dbReference type="Gene3D" id="3.50.50.60">
    <property type="entry name" value="FAD/NAD(P)-binding domain"/>
    <property type="match status" value="1"/>
</dbReference>
<keyword evidence="11 12" id="KW-0350">Heme biosynthesis</keyword>
<comment type="cofactor">
    <cofactor evidence="2 12">
        <name>FAD</name>
        <dbReference type="ChEBI" id="CHEBI:57692"/>
    </cofactor>
</comment>
<dbReference type="RefSeq" id="WP_249769039.1">
    <property type="nucleotide sequence ID" value="NZ_CP097332.1"/>
</dbReference>
<evidence type="ECO:0000313" key="14">
    <source>
        <dbReference type="EMBL" id="UQX86687.1"/>
    </source>
</evidence>
<keyword evidence="9 12" id="KW-0274">FAD</keyword>
<keyword evidence="10 12" id="KW-0560">Oxidoreductase</keyword>
<dbReference type="InterPro" id="IPR050464">
    <property type="entry name" value="Zeta_carotene_desat/Oxidored"/>
</dbReference>